<gene>
    <name evidence="1" type="ordered locus">Thivi_4413</name>
</gene>
<dbReference type="InterPro" id="IPR023346">
    <property type="entry name" value="Lysozyme-like_dom_sf"/>
</dbReference>
<dbReference type="SUPFAM" id="SSF53955">
    <property type="entry name" value="Lysozyme-like"/>
    <property type="match status" value="1"/>
</dbReference>
<keyword evidence="2" id="KW-1185">Reference proteome</keyword>
<dbReference type="Gene3D" id="1.10.530.10">
    <property type="match status" value="1"/>
</dbReference>
<reference evidence="1 2" key="1">
    <citation type="submission" date="2012-06" db="EMBL/GenBank/DDBJ databases">
        <title>Complete sequence of Thiocystis violascens DSM 198.</title>
        <authorList>
            <consortium name="US DOE Joint Genome Institute"/>
            <person name="Lucas S."/>
            <person name="Han J."/>
            <person name="Lapidus A."/>
            <person name="Cheng J.-F."/>
            <person name="Goodwin L."/>
            <person name="Pitluck S."/>
            <person name="Peters L."/>
            <person name="Ovchinnikova G."/>
            <person name="Teshima H."/>
            <person name="Detter J.C."/>
            <person name="Han C."/>
            <person name="Tapia R."/>
            <person name="Land M."/>
            <person name="Hauser L."/>
            <person name="Kyrpides N."/>
            <person name="Ivanova N."/>
            <person name="Pagani I."/>
            <person name="Vogl K."/>
            <person name="Liu Z."/>
            <person name="Frigaard N.-U."/>
            <person name="Bryant D."/>
            <person name="Woyke T."/>
        </authorList>
    </citation>
    <scope>NUCLEOTIDE SEQUENCE [LARGE SCALE GENOMIC DNA]</scope>
    <source>
        <strain evidence="2">ATCC 17096 / DSM 198 / 6111</strain>
    </source>
</reference>
<dbReference type="KEGG" id="tvi:Thivi_4413"/>
<dbReference type="AlphaFoldDB" id="I3YGU8"/>
<protein>
    <recommendedName>
        <fullName evidence="3">Transglycosylase family protein</fullName>
    </recommendedName>
</protein>
<dbReference type="HOGENOM" id="CLU_101019_0_0_6"/>
<dbReference type="STRING" id="765911.Thivi_4413"/>
<accession>I3YGU8</accession>
<proteinExistence type="predicted"/>
<evidence type="ECO:0000313" key="2">
    <source>
        <dbReference type="Proteomes" id="UP000006062"/>
    </source>
</evidence>
<dbReference type="Proteomes" id="UP000006062">
    <property type="component" value="Chromosome"/>
</dbReference>
<sequence length="194" mass="21463">MTDHSSTDPSADFQDALAWGAHVSPAFRQRVARLCRNLGWPPPFASLLMTCMKFESGNFSPRAKNPASSATGLIQFMASTAVMLGTSTAALARMSALEQLDYVEKYFRPLAPRVRTLEDMYLAILWPKGIGKPLAWVLWATGTRAYAANRALDRNRDGRVTKAEATEHLLPLLRKGLRPENAWIPGKTPPGPRR</sequence>
<dbReference type="RefSeq" id="WP_014780592.1">
    <property type="nucleotide sequence ID" value="NC_018012.1"/>
</dbReference>
<evidence type="ECO:0008006" key="3">
    <source>
        <dbReference type="Google" id="ProtNLM"/>
    </source>
</evidence>
<organism evidence="1 2">
    <name type="scientific">Thiocystis violascens (strain ATCC 17096 / DSM 198 / 6111)</name>
    <name type="common">Chromatium violascens</name>
    <dbReference type="NCBI Taxonomy" id="765911"/>
    <lineage>
        <taxon>Bacteria</taxon>
        <taxon>Pseudomonadati</taxon>
        <taxon>Pseudomonadota</taxon>
        <taxon>Gammaproteobacteria</taxon>
        <taxon>Chromatiales</taxon>
        <taxon>Chromatiaceae</taxon>
        <taxon>Thiocystis</taxon>
    </lineage>
</organism>
<dbReference type="EMBL" id="CP003154">
    <property type="protein sequence ID" value="AFL76216.1"/>
    <property type="molecule type" value="Genomic_DNA"/>
</dbReference>
<evidence type="ECO:0000313" key="1">
    <source>
        <dbReference type="EMBL" id="AFL76216.1"/>
    </source>
</evidence>
<name>I3YGU8_THIV6</name>
<dbReference type="OrthoDB" id="8093300at2"/>
<dbReference type="eggNOG" id="COG0741">
    <property type="taxonomic scope" value="Bacteria"/>
</dbReference>